<dbReference type="EMBL" id="CP002371">
    <property type="protein sequence ID" value="ADR52004.1"/>
    <property type="molecule type" value="Genomic_DNA"/>
</dbReference>
<protein>
    <submittedName>
        <fullName evidence="1">Phage-related integrase/recombinase</fullName>
    </submittedName>
</protein>
<dbReference type="AlphaFoldDB" id="E4UCB4"/>
<dbReference type="STRING" id="658172.CKC_01265"/>
<sequence>MKILEITPTGRETFILKREKEKMNAFQFSLWLKEKDKKAGIKKSAHGVRKLSATLFKLKRELQLTSSWPDMVGKLYLKQRYILKEQTEYDWELKILAL</sequence>
<name>E4UCB4_LIBSC</name>
<accession>E4UCB4</accession>
<reference key="2">
    <citation type="submission" date="2010-11" db="EMBL/GenBank/DDBJ databases">
        <authorList>
            <person name="Lin H."/>
            <person name="Doddapaneni H.V."/>
            <person name="Lou B."/>
            <person name="Civerolo E.L."/>
            <person name="Chen C."/>
            <person name="Duan Y."/>
            <person name="Zhou L."/>
            <person name="Glynn J."/>
        </authorList>
    </citation>
    <scope>NUCLEOTIDE SEQUENCE</scope>
    <source>
        <strain>CLso-ZC1</strain>
    </source>
</reference>
<evidence type="ECO:0000313" key="2">
    <source>
        <dbReference type="Proteomes" id="UP000007038"/>
    </source>
</evidence>
<evidence type="ECO:0000313" key="1">
    <source>
        <dbReference type="EMBL" id="ADR52004.1"/>
    </source>
</evidence>
<organism evidence="1 2">
    <name type="scientific">Liberibacter solanacearum (strain CLso-ZC1)</name>
    <dbReference type="NCBI Taxonomy" id="658172"/>
    <lineage>
        <taxon>Bacteria</taxon>
        <taxon>Pseudomonadati</taxon>
        <taxon>Pseudomonadota</taxon>
        <taxon>Alphaproteobacteria</taxon>
        <taxon>Hyphomicrobiales</taxon>
        <taxon>Rhizobiaceae</taxon>
        <taxon>Liberibacter</taxon>
    </lineage>
</organism>
<dbReference type="HOGENOM" id="CLU_2330359_0_0_5"/>
<proteinExistence type="predicted"/>
<reference evidence="2" key="1">
    <citation type="submission" date="2010-11" db="EMBL/GenBank/DDBJ databases">
        <title>Complete genome sequence of Candidatus Liberibacter solanacearum CLso-ZC1.</title>
        <authorList>
            <person name="Lin H."/>
            <person name="Doddapaneni H.V."/>
            <person name="Lou B."/>
            <person name="Civerolo E.L."/>
            <person name="Chen C."/>
            <person name="Duan Y."/>
            <person name="Zhou L."/>
            <person name="Glynn J."/>
        </authorList>
    </citation>
    <scope>NUCLEOTIDE SEQUENCE [LARGE SCALE GENOMIC DNA]</scope>
    <source>
        <strain evidence="2">CLso-ZC1</strain>
    </source>
</reference>
<dbReference type="KEGG" id="lso:CKC_01265"/>
<reference evidence="1 2" key="3">
    <citation type="journal article" date="2011" name="PLoS ONE">
        <title>The Complete Genome Sequence of 'Candidatus Liberibacter solanacearum', the Bacterium Associated with Potato Zebra Chip Disease.</title>
        <authorList>
            <person name="Lin H."/>
            <person name="Lou B."/>
            <person name="Glynn J.M."/>
            <person name="Doddapaneni H."/>
            <person name="Civerolo E.L."/>
            <person name="Chen C."/>
            <person name="Duan Y."/>
            <person name="Zhou L."/>
            <person name="Vahling C.M."/>
        </authorList>
    </citation>
    <scope>NUCLEOTIDE SEQUENCE [LARGE SCALE GENOMIC DNA]</scope>
    <source>
        <strain evidence="1 2">CLso-ZC1</strain>
    </source>
</reference>
<gene>
    <name evidence="1" type="ordered locus">CKC_01265</name>
</gene>
<dbReference type="Proteomes" id="UP000007038">
    <property type="component" value="Chromosome"/>
</dbReference>